<dbReference type="EnsemblMetazoa" id="G17838.1">
    <property type="protein sequence ID" value="G17838.1:cds"/>
    <property type="gene ID" value="G17838"/>
</dbReference>
<dbReference type="InterPro" id="IPR057191">
    <property type="entry name" value="DUF7869"/>
</dbReference>
<dbReference type="Proteomes" id="UP000005408">
    <property type="component" value="Unassembled WGS sequence"/>
</dbReference>
<dbReference type="PANTHER" id="PTHR33153">
    <property type="entry name" value="MYND-TYPE DOMAIN-CONTAINING PROTEIN"/>
    <property type="match status" value="1"/>
</dbReference>
<dbReference type="AlphaFoldDB" id="A0A8W8JD48"/>
<evidence type="ECO:0000313" key="2">
    <source>
        <dbReference type="EnsemblMetazoa" id="G17838.1:cds"/>
    </source>
</evidence>
<keyword evidence="3" id="KW-1185">Reference proteome</keyword>
<proteinExistence type="predicted"/>
<evidence type="ECO:0000259" key="1">
    <source>
        <dbReference type="Pfam" id="PF25273"/>
    </source>
</evidence>
<protein>
    <recommendedName>
        <fullName evidence="1">DUF7869 domain-containing protein</fullName>
    </recommendedName>
</protein>
<evidence type="ECO:0000313" key="3">
    <source>
        <dbReference type="Proteomes" id="UP000005408"/>
    </source>
</evidence>
<feature type="domain" description="DUF7869" evidence="1">
    <location>
        <begin position="39"/>
        <end position="173"/>
    </location>
</feature>
<accession>A0A8W8JD48</accession>
<name>A0A8W8JD48_MAGGI</name>
<reference evidence="2" key="1">
    <citation type="submission" date="2022-08" db="UniProtKB">
        <authorList>
            <consortium name="EnsemblMetazoa"/>
        </authorList>
    </citation>
    <scope>IDENTIFICATION</scope>
    <source>
        <strain evidence="2">05x7-T-G4-1.051#20</strain>
    </source>
</reference>
<sequence length="300" mass="35311">MNKNSKVSFVAYGIRMCEVGWKALYGIKDRRFNIFQTNNGSILLVLYLQADNSAKDNKNKFVIIFLAMLVKANILKKIKLTVLMMKYAHEDIYQMFSCISKKAQTHKRITFQTFMTWFGQASHQSRMQDIWKVCGIFWGKGVIGKCLRGIKNPHVFKLTKMSGRVILSYNGWPLVGENYREVDLTIYFQIFRHLSHWSRIWKKHRSSVEKMKKDLQRWEERVNEERLAKMGKKVDDLKTGTQWWEMYLTNMMREKDDCSVPLAPSALPKYRSPPIQGPSWTETLTTPLRDKCCVCRKQAR</sequence>
<organism evidence="2 3">
    <name type="scientific">Magallana gigas</name>
    <name type="common">Pacific oyster</name>
    <name type="synonym">Crassostrea gigas</name>
    <dbReference type="NCBI Taxonomy" id="29159"/>
    <lineage>
        <taxon>Eukaryota</taxon>
        <taxon>Metazoa</taxon>
        <taxon>Spiralia</taxon>
        <taxon>Lophotrochozoa</taxon>
        <taxon>Mollusca</taxon>
        <taxon>Bivalvia</taxon>
        <taxon>Autobranchia</taxon>
        <taxon>Pteriomorphia</taxon>
        <taxon>Ostreida</taxon>
        <taxon>Ostreoidea</taxon>
        <taxon>Ostreidae</taxon>
        <taxon>Magallana</taxon>
    </lineage>
</organism>
<dbReference type="PANTHER" id="PTHR33153:SF3">
    <property type="entry name" value="TRAFFICKING PROTEIN PARTICLE COMPLEX SUBUNIT 11 DOMAIN-CONTAINING PROTEIN"/>
    <property type="match status" value="1"/>
</dbReference>
<dbReference type="Pfam" id="PF25273">
    <property type="entry name" value="DUF7869"/>
    <property type="match status" value="1"/>
</dbReference>